<organism evidence="2 3">
    <name type="scientific">Kibdelosporangium aridum</name>
    <dbReference type="NCBI Taxonomy" id="2030"/>
    <lineage>
        <taxon>Bacteria</taxon>
        <taxon>Bacillati</taxon>
        <taxon>Actinomycetota</taxon>
        <taxon>Actinomycetes</taxon>
        <taxon>Pseudonocardiales</taxon>
        <taxon>Pseudonocardiaceae</taxon>
        <taxon>Kibdelosporangium</taxon>
    </lineage>
</organism>
<sequence length="91" mass="9579">MCQWKTSKPGESYSTGFGKAPLSELEGQSVQLDKHQAKQLPPVPVFGTCPIAIGLPDSTTVIVLGTAGDGNDNSVCPKVLEIAKTIDQKLP</sequence>
<feature type="region of interest" description="Disordered" evidence="1">
    <location>
        <begin position="1"/>
        <end position="20"/>
    </location>
</feature>
<evidence type="ECO:0000313" key="3">
    <source>
        <dbReference type="Proteomes" id="UP000192674"/>
    </source>
</evidence>
<proteinExistence type="predicted"/>
<protein>
    <submittedName>
        <fullName evidence="2">Uncharacterized protein</fullName>
    </submittedName>
</protein>
<reference evidence="2 3" key="1">
    <citation type="submission" date="2017-04" db="EMBL/GenBank/DDBJ databases">
        <authorList>
            <person name="Afonso C.L."/>
            <person name="Miller P.J."/>
            <person name="Scott M.A."/>
            <person name="Spackman E."/>
            <person name="Goraichik I."/>
            <person name="Dimitrov K.M."/>
            <person name="Suarez D.L."/>
            <person name="Swayne D.E."/>
        </authorList>
    </citation>
    <scope>NUCLEOTIDE SEQUENCE [LARGE SCALE GENOMIC DNA]</scope>
    <source>
        <strain evidence="2 3">DSM 43828</strain>
    </source>
</reference>
<dbReference type="AlphaFoldDB" id="A0A1W2DTJ5"/>
<evidence type="ECO:0000313" key="2">
    <source>
        <dbReference type="EMBL" id="SMD00759.1"/>
    </source>
</evidence>
<evidence type="ECO:0000256" key="1">
    <source>
        <dbReference type="SAM" id="MobiDB-lite"/>
    </source>
</evidence>
<name>A0A1W2DTJ5_KIBAR</name>
<gene>
    <name evidence="2" type="ORF">SAMN05661093_03843</name>
</gene>
<dbReference type="EMBL" id="FWXV01000002">
    <property type="protein sequence ID" value="SMD00759.1"/>
    <property type="molecule type" value="Genomic_DNA"/>
</dbReference>
<dbReference type="Proteomes" id="UP000192674">
    <property type="component" value="Unassembled WGS sequence"/>
</dbReference>
<accession>A0A1W2DTJ5</accession>
<keyword evidence="3" id="KW-1185">Reference proteome</keyword>